<reference evidence="1 4" key="2">
    <citation type="submission" date="2020-04" db="EMBL/GenBank/DDBJ databases">
        <authorList>
            <person name="De Canck E."/>
        </authorList>
    </citation>
    <scope>NUCLEOTIDE SEQUENCE [LARGE SCALE GENOMIC DNA]</scope>
    <source>
        <strain evidence="1 4">LMG 27174</strain>
    </source>
</reference>
<keyword evidence="3" id="KW-1185">Reference proteome</keyword>
<sequence length="108" mass="11778">MARAERHVFACTQNWPPQHPRVACAGGKGSTALLKAFWADQQKRQAPDTVAITNSGCLGRCDQGATVLIYPDAVLHSGVTMADMEKNFTRQLEGGEPVQRLIVAETVW</sequence>
<dbReference type="InterPro" id="IPR036249">
    <property type="entry name" value="Thioredoxin-like_sf"/>
</dbReference>
<dbReference type="AlphaFoldDB" id="A0A2N7WW10"/>
<dbReference type="OrthoDB" id="9800597at2"/>
<name>A0A2N7WW10_9BURK</name>
<gene>
    <name evidence="2" type="ORF">C0Z16_03750</name>
    <name evidence="1" type="ORF">LMG27174_02180</name>
</gene>
<organism evidence="1 4">
    <name type="scientific">Paraburkholderia rhynchosiae</name>
    <dbReference type="NCBI Taxonomy" id="487049"/>
    <lineage>
        <taxon>Bacteria</taxon>
        <taxon>Pseudomonadati</taxon>
        <taxon>Pseudomonadota</taxon>
        <taxon>Betaproteobacteria</taxon>
        <taxon>Burkholderiales</taxon>
        <taxon>Burkholderiaceae</taxon>
        <taxon>Paraburkholderia</taxon>
    </lineage>
</organism>
<evidence type="ECO:0000313" key="1">
    <source>
        <dbReference type="EMBL" id="CAB3671517.1"/>
    </source>
</evidence>
<dbReference type="CDD" id="cd02980">
    <property type="entry name" value="TRX_Fd_family"/>
    <property type="match status" value="1"/>
</dbReference>
<evidence type="ECO:0000313" key="3">
    <source>
        <dbReference type="Proteomes" id="UP000235659"/>
    </source>
</evidence>
<proteinExistence type="predicted"/>
<dbReference type="Gene3D" id="3.40.30.10">
    <property type="entry name" value="Glutaredoxin"/>
    <property type="match status" value="1"/>
</dbReference>
<protein>
    <submittedName>
        <fullName evidence="1 2">Ferredoxin</fullName>
    </submittedName>
</protein>
<dbReference type="SUPFAM" id="SSF52833">
    <property type="entry name" value="Thioredoxin-like"/>
    <property type="match status" value="1"/>
</dbReference>
<dbReference type="Proteomes" id="UP000494205">
    <property type="component" value="Unassembled WGS sequence"/>
</dbReference>
<dbReference type="EMBL" id="CADIJZ010000006">
    <property type="protein sequence ID" value="CAB3671517.1"/>
    <property type="molecule type" value="Genomic_DNA"/>
</dbReference>
<accession>A0A2N7WW10</accession>
<reference evidence="2 3" key="1">
    <citation type="submission" date="2018-01" db="EMBL/GenBank/DDBJ databases">
        <title>Whole genome analyses suggest that Burkholderia sensu lato contains two further novel genera in the rhizoxinica-symbiotica group Mycetohabitans gen. nov., and Trinickia gen. nov.: implications for the evolution of diazotrophy and nodulation in the Burkholderiaceae.</title>
        <authorList>
            <person name="Estrada-de los Santos P."/>
            <person name="Palmer M."/>
            <person name="Chavez-Ramirez B."/>
            <person name="Beukes C."/>
            <person name="Steenkamp E.T."/>
            <person name="Hirsch A.M."/>
            <person name="Manyaka P."/>
            <person name="Maluk M."/>
            <person name="Lafos M."/>
            <person name="Crook M."/>
            <person name="Gross E."/>
            <person name="Simon M.F."/>
            <person name="Bueno dos Reis Junior F."/>
            <person name="Poole P.S."/>
            <person name="Venter S.N."/>
            <person name="James E.K."/>
        </authorList>
    </citation>
    <scope>NUCLEOTIDE SEQUENCE [LARGE SCALE GENOMIC DNA]</scope>
    <source>
        <strain evidence="2 3">WSM 3937</strain>
    </source>
</reference>
<dbReference type="RefSeq" id="WP_102630854.1">
    <property type="nucleotide sequence ID" value="NZ_CADIJZ010000006.1"/>
</dbReference>
<evidence type="ECO:0000313" key="4">
    <source>
        <dbReference type="Proteomes" id="UP000494205"/>
    </source>
</evidence>
<dbReference type="EMBL" id="PNXY01000002">
    <property type="protein sequence ID" value="PMS33676.1"/>
    <property type="molecule type" value="Genomic_DNA"/>
</dbReference>
<dbReference type="Proteomes" id="UP000235659">
    <property type="component" value="Unassembled WGS sequence"/>
</dbReference>
<evidence type="ECO:0000313" key="2">
    <source>
        <dbReference type="EMBL" id="PMS33676.1"/>
    </source>
</evidence>